<organism evidence="3 4">
    <name type="scientific">Rubrobacter tropicus</name>
    <dbReference type="NCBI Taxonomy" id="2653851"/>
    <lineage>
        <taxon>Bacteria</taxon>
        <taxon>Bacillati</taxon>
        <taxon>Actinomycetota</taxon>
        <taxon>Rubrobacteria</taxon>
        <taxon>Rubrobacterales</taxon>
        <taxon>Rubrobacteraceae</taxon>
        <taxon>Rubrobacter</taxon>
    </lineage>
</organism>
<dbReference type="PANTHER" id="PTHR42879">
    <property type="entry name" value="3-OXOACYL-(ACYL-CARRIER-PROTEIN) REDUCTASE"/>
    <property type="match status" value="1"/>
</dbReference>
<dbReference type="PROSITE" id="PS00061">
    <property type="entry name" value="ADH_SHORT"/>
    <property type="match status" value="1"/>
</dbReference>
<protein>
    <submittedName>
        <fullName evidence="3">3-oxoacyl-ACP reductase</fullName>
    </submittedName>
</protein>
<dbReference type="Pfam" id="PF13561">
    <property type="entry name" value="adh_short_C2"/>
    <property type="match status" value="1"/>
</dbReference>
<keyword evidence="2" id="KW-0560">Oxidoreductase</keyword>
<sequence>MSVLEGKVALVTGASRGVGAAIAGVLADEGAAVVVNYLKNEELAEGVAGGIRGLGGRAFAHRADVTDEAAVMEMVERATGEFGPIDVLVNNALPDYRFDPAGRKDFGSVRWDDYLQQLGGLKGALHCSQAVVPGMVEKGGGRIVSILSNLINNPVVPYHDYTTAKSALLGFSRNLAAELGPHNITVNMVAGGLIDETDASAPTTEDVRRLVAGSTPLRRLGTPDDLARAVLMFASPWSDFVTGQYVTCDGGLVMA</sequence>
<dbReference type="InterPro" id="IPR050259">
    <property type="entry name" value="SDR"/>
</dbReference>
<reference evidence="3 4" key="1">
    <citation type="submission" date="2019-10" db="EMBL/GenBank/DDBJ databases">
        <title>Rubrobacter sp nov SCSIO 52090 isolated from a deep-sea sediment in the South China Sea.</title>
        <authorList>
            <person name="Chen R.W."/>
        </authorList>
    </citation>
    <scope>NUCLEOTIDE SEQUENCE [LARGE SCALE GENOMIC DNA]</scope>
    <source>
        <strain evidence="3 4">SCSIO 52909</strain>
    </source>
</reference>
<dbReference type="PRINTS" id="PR00080">
    <property type="entry name" value="SDRFAMILY"/>
</dbReference>
<dbReference type="SUPFAM" id="SSF51735">
    <property type="entry name" value="NAD(P)-binding Rossmann-fold domains"/>
    <property type="match status" value="1"/>
</dbReference>
<keyword evidence="4" id="KW-1185">Reference proteome</keyword>
<dbReference type="AlphaFoldDB" id="A0A6G8Q533"/>
<dbReference type="EMBL" id="CP045119">
    <property type="protein sequence ID" value="QIN81604.1"/>
    <property type="molecule type" value="Genomic_DNA"/>
</dbReference>
<name>A0A6G8Q533_9ACTN</name>
<dbReference type="GO" id="GO:0032787">
    <property type="term" value="P:monocarboxylic acid metabolic process"/>
    <property type="evidence" value="ECO:0007669"/>
    <property type="project" value="UniProtKB-ARBA"/>
</dbReference>
<dbReference type="InterPro" id="IPR020904">
    <property type="entry name" value="Sc_DH/Rdtase_CS"/>
</dbReference>
<dbReference type="Proteomes" id="UP000501452">
    <property type="component" value="Chromosome"/>
</dbReference>
<accession>A0A6G8Q533</accession>
<dbReference type="Gene3D" id="3.40.50.720">
    <property type="entry name" value="NAD(P)-binding Rossmann-like Domain"/>
    <property type="match status" value="1"/>
</dbReference>
<evidence type="ECO:0000313" key="3">
    <source>
        <dbReference type="EMBL" id="QIN81604.1"/>
    </source>
</evidence>
<evidence type="ECO:0000313" key="4">
    <source>
        <dbReference type="Proteomes" id="UP000501452"/>
    </source>
</evidence>
<dbReference type="GO" id="GO:0016491">
    <property type="term" value="F:oxidoreductase activity"/>
    <property type="evidence" value="ECO:0007669"/>
    <property type="project" value="UniProtKB-KW"/>
</dbReference>
<dbReference type="KEGG" id="rub:GBA63_02395"/>
<gene>
    <name evidence="3" type="ORF">GBA63_02395</name>
</gene>
<dbReference type="InterPro" id="IPR036291">
    <property type="entry name" value="NAD(P)-bd_dom_sf"/>
</dbReference>
<dbReference type="InterPro" id="IPR002347">
    <property type="entry name" value="SDR_fam"/>
</dbReference>
<dbReference type="PRINTS" id="PR00081">
    <property type="entry name" value="GDHRDH"/>
</dbReference>
<dbReference type="NCBIfam" id="NF006393">
    <property type="entry name" value="PRK08642.1"/>
    <property type="match status" value="1"/>
</dbReference>
<dbReference type="FunFam" id="3.40.50.720:FF:000173">
    <property type="entry name" value="3-oxoacyl-[acyl-carrier protein] reductase"/>
    <property type="match status" value="1"/>
</dbReference>
<evidence type="ECO:0000256" key="2">
    <source>
        <dbReference type="ARBA" id="ARBA00023002"/>
    </source>
</evidence>
<proteinExistence type="inferred from homology"/>
<dbReference type="RefSeq" id="WP_166173144.1">
    <property type="nucleotide sequence ID" value="NZ_CP045119.1"/>
</dbReference>
<comment type="similarity">
    <text evidence="1">Belongs to the short-chain dehydrogenases/reductases (SDR) family.</text>
</comment>
<evidence type="ECO:0000256" key="1">
    <source>
        <dbReference type="ARBA" id="ARBA00006484"/>
    </source>
</evidence>